<accession>A0ABQ1RDJ6</accession>
<dbReference type="Proteomes" id="UP000597138">
    <property type="component" value="Unassembled WGS sequence"/>
</dbReference>
<name>A0ABQ1RDJ6_9BURK</name>
<gene>
    <name evidence="1" type="ORF">GCM10010985_20440</name>
</gene>
<evidence type="ECO:0000313" key="2">
    <source>
        <dbReference type="Proteomes" id="UP000597138"/>
    </source>
</evidence>
<reference evidence="2" key="1">
    <citation type="journal article" date="2019" name="Int. J. Syst. Evol. Microbiol.">
        <title>The Global Catalogue of Microorganisms (GCM) 10K type strain sequencing project: providing services to taxonomists for standard genome sequencing and annotation.</title>
        <authorList>
            <consortium name="The Broad Institute Genomics Platform"/>
            <consortium name="The Broad Institute Genome Sequencing Center for Infectious Disease"/>
            <person name="Wu L."/>
            <person name="Ma J."/>
        </authorList>
    </citation>
    <scope>NUCLEOTIDE SEQUENCE [LARGE SCALE GENOMIC DNA]</scope>
    <source>
        <strain evidence="2">CGMCC 1.11013</strain>
    </source>
</reference>
<comment type="caution">
    <text evidence="1">The sequence shown here is derived from an EMBL/GenBank/DDBJ whole genome shotgun (WGS) entry which is preliminary data.</text>
</comment>
<protein>
    <submittedName>
        <fullName evidence="1">Uncharacterized protein</fullName>
    </submittedName>
</protein>
<keyword evidence="2" id="KW-1185">Reference proteome</keyword>
<dbReference type="EMBL" id="BMEG01000002">
    <property type="protein sequence ID" value="GGD66169.1"/>
    <property type="molecule type" value="Genomic_DNA"/>
</dbReference>
<proteinExistence type="predicted"/>
<evidence type="ECO:0000313" key="1">
    <source>
        <dbReference type="EMBL" id="GGD66169.1"/>
    </source>
</evidence>
<sequence>MSMWLSGANAIAGSARGHATAAVKRQSQKQVADFWTAALTPPKTARRKKRR</sequence>
<organism evidence="1 2">
    <name type="scientific">Caballeronia grimmiae</name>
    <dbReference type="NCBI Taxonomy" id="1071679"/>
    <lineage>
        <taxon>Bacteria</taxon>
        <taxon>Pseudomonadati</taxon>
        <taxon>Pseudomonadota</taxon>
        <taxon>Betaproteobacteria</taxon>
        <taxon>Burkholderiales</taxon>
        <taxon>Burkholderiaceae</taxon>
        <taxon>Caballeronia</taxon>
    </lineage>
</organism>